<reference evidence="3 4" key="1">
    <citation type="journal article" date="2012" name="J. Bacteriol.">
        <title>Complete Genome Sequence of Leptospirillum ferrooxidans Strain C2-3, Isolated from a Fresh Volcanic Ash Deposit on the Island of Miyake, Japan.</title>
        <authorList>
            <person name="Fujimura R."/>
            <person name="Sato Y."/>
            <person name="Nishizawa T."/>
            <person name="Oshima K."/>
            <person name="Kim S.-W."/>
            <person name="Hattori M."/>
            <person name="Kamijo T."/>
            <person name="Ohta H."/>
        </authorList>
    </citation>
    <scope>NUCLEOTIDE SEQUENCE [LARGE SCALE GENOMIC DNA]</scope>
    <source>
        <strain evidence="3 4">C2-3</strain>
    </source>
</reference>
<dbReference type="STRING" id="1162668.LFE_0581"/>
<dbReference type="Pfam" id="PF10671">
    <property type="entry name" value="TcpQ"/>
    <property type="match status" value="1"/>
</dbReference>
<dbReference type="AlphaFoldDB" id="I0ILZ8"/>
<reference evidence="4" key="2">
    <citation type="submission" date="2012-03" db="EMBL/GenBank/DDBJ databases">
        <title>The complete genome sequence of the pioneer microbe on fresh volcanic deposit, Leptospirillum ferrooxidans strain C2-3.</title>
        <authorList>
            <person name="Fujimura R."/>
            <person name="Sato Y."/>
            <person name="Nishizawa T."/>
            <person name="Nanba K."/>
            <person name="Oshima K."/>
            <person name="Hattori M."/>
            <person name="Kamijo T."/>
            <person name="Ohta H."/>
        </authorList>
    </citation>
    <scope>NUCLEOTIDE SEQUENCE [LARGE SCALE GENOMIC DNA]</scope>
    <source>
        <strain evidence="4">C2-3</strain>
    </source>
</reference>
<dbReference type="InterPro" id="IPR018927">
    <property type="entry name" value="Pilus_synth_Q_C"/>
</dbReference>
<feature type="signal peptide" evidence="1">
    <location>
        <begin position="1"/>
        <end position="25"/>
    </location>
</feature>
<feature type="domain" description="Toxin co-regulated pilus biosynthesis protein Q C-terminal" evidence="2">
    <location>
        <begin position="62"/>
        <end position="140"/>
    </location>
</feature>
<evidence type="ECO:0000313" key="4">
    <source>
        <dbReference type="Proteomes" id="UP000007382"/>
    </source>
</evidence>
<dbReference type="PATRIC" id="fig|1162668.3.peg.682"/>
<dbReference type="Proteomes" id="UP000007382">
    <property type="component" value="Chromosome"/>
</dbReference>
<proteinExistence type="predicted"/>
<evidence type="ECO:0000313" key="3">
    <source>
        <dbReference type="EMBL" id="BAM06297.1"/>
    </source>
</evidence>
<sequence>MKRSSLTVAMGVFVLLKAFEPSAQAYFCGDPLSDNCSAPQETQKAPSNGESPVNKETHSLATFVLVPGESLKENFEAWGKASGWKVLWHSEYSFPVKARYTAGRSFLGAVRRSIKIFNAGSGGWLKVHAYLSNHVLLVEDGR</sequence>
<protein>
    <recommendedName>
        <fullName evidence="2">Toxin co-regulated pilus biosynthesis protein Q C-terminal domain-containing protein</fullName>
    </recommendedName>
</protein>
<gene>
    <name evidence="3" type="ordered locus">LFE_0581</name>
</gene>
<evidence type="ECO:0000259" key="2">
    <source>
        <dbReference type="Pfam" id="PF10671"/>
    </source>
</evidence>
<dbReference type="EMBL" id="AP012342">
    <property type="protein sequence ID" value="BAM06297.1"/>
    <property type="molecule type" value="Genomic_DNA"/>
</dbReference>
<keyword evidence="4" id="KW-1185">Reference proteome</keyword>
<keyword evidence="1" id="KW-0732">Signal</keyword>
<dbReference type="HOGENOM" id="CLU_1813417_0_0_0"/>
<evidence type="ECO:0000256" key="1">
    <source>
        <dbReference type="SAM" id="SignalP"/>
    </source>
</evidence>
<accession>I0ILZ8</accession>
<organism evidence="3 4">
    <name type="scientific">Leptospirillum ferrooxidans (strain C2-3)</name>
    <dbReference type="NCBI Taxonomy" id="1162668"/>
    <lineage>
        <taxon>Bacteria</taxon>
        <taxon>Pseudomonadati</taxon>
        <taxon>Nitrospirota</taxon>
        <taxon>Nitrospiria</taxon>
        <taxon>Nitrospirales</taxon>
        <taxon>Nitrospiraceae</taxon>
        <taxon>Leptospirillum</taxon>
    </lineage>
</organism>
<name>I0ILZ8_LEPFC</name>
<dbReference type="OrthoDB" id="8527469at2"/>
<dbReference type="KEGG" id="lfc:LFE_0581"/>
<dbReference type="RefSeq" id="WP_014448789.1">
    <property type="nucleotide sequence ID" value="NC_017094.1"/>
</dbReference>
<feature type="chain" id="PRO_5003629363" description="Toxin co-regulated pilus biosynthesis protein Q C-terminal domain-containing protein" evidence="1">
    <location>
        <begin position="26"/>
        <end position="142"/>
    </location>
</feature>